<keyword evidence="2" id="KW-1185">Reference proteome</keyword>
<accession>A0A2C9U8K8</accession>
<dbReference type="Proteomes" id="UP000091857">
    <property type="component" value="Chromosome 16"/>
</dbReference>
<reference evidence="2" key="1">
    <citation type="journal article" date="2016" name="Nat. Biotechnol.">
        <title>Sequencing wild and cultivated cassava and related species reveals extensive interspecific hybridization and genetic diversity.</title>
        <authorList>
            <person name="Bredeson J.V."/>
            <person name="Lyons J.B."/>
            <person name="Prochnik S.E."/>
            <person name="Wu G.A."/>
            <person name="Ha C.M."/>
            <person name="Edsinger-Gonzales E."/>
            <person name="Grimwood J."/>
            <person name="Schmutz J."/>
            <person name="Rabbi I.Y."/>
            <person name="Egesi C."/>
            <person name="Nauluvula P."/>
            <person name="Lebot V."/>
            <person name="Ndunguru J."/>
            <person name="Mkamilo G."/>
            <person name="Bart R.S."/>
            <person name="Setter T.L."/>
            <person name="Gleadow R.M."/>
            <person name="Kulakow P."/>
            <person name="Ferguson M.E."/>
            <person name="Rounsley S."/>
            <person name="Rokhsar D.S."/>
        </authorList>
    </citation>
    <scope>NUCLEOTIDE SEQUENCE [LARGE SCALE GENOMIC DNA]</scope>
    <source>
        <strain evidence="2">cv. AM560-2</strain>
    </source>
</reference>
<gene>
    <name evidence="1" type="ORF">MANES_16G009000v8</name>
</gene>
<protein>
    <submittedName>
        <fullName evidence="1">Uncharacterized protein</fullName>
    </submittedName>
</protein>
<name>A0A2C9U8K8_MANES</name>
<proteinExistence type="predicted"/>
<comment type="caution">
    <text evidence="1">The sequence shown here is derived from an EMBL/GenBank/DDBJ whole genome shotgun (WGS) entry which is preliminary data.</text>
</comment>
<sequence length="1096" mass="125592">MILVFPVQQGNVGIKLFRNKRVKSTDMDVVTCIAGKIGELLVEPIGRQIGHFIHYRSNTVKLQEQVKILEGVRDDLQVSVDAAKRNGEVIRKEVQNWTSMVDGILSEANKLLEKASKVRFHNLATRYQLSRKAQEKTMEIEKQKNEGKFDRVSNPAPPPPLLFPSQEDIVIFESRERQVEEIMEALKDNKTNFIGIYGMGGVGKTTLVKQVVKRAQQDRLFPTIAMVVVSQTIEVKKIQDQIAERLGLKLDEANEQNRVSRLLARLKEENKVLIILDDIWARLDLATVGIPLGRDHASCKIIVTTRRKQVCDAMVDTRSETAKVIPINILSEKESWVLLKKNAGAEIESLTLNSFAKDILRECGGLPIALVTVGRAMRGRDPDEWQEAVRELRKSQPETIEGMDEDVYRCLQFSYTYLKDKKAKKVFNLCCLFPEDFNIRIEDLVRYGFGLKIFEDMRMEDARRSAHSIIKNLKDSCLLLGSDEEGCVKMHDVVRDVALSMASDYFVRDGVKKLEDWPDMEEMKRYTGISIMQNQVAQFPDVWDSPNLKILLMDIEKTDLVHLEEAMDMPATVLTGMKALQVFHRRDSSRKSYRAQSFRFLKIDFSQLSNLRTLMLQYYKIDTTPIGELKMLEILSLKNCQFRKPFNTIGKLTNLRLLDVEFSSLDGDSSSIFPIDAMSTLSRLEELYFLSFDMLRPPQFPFFLSFDMYPFFLFPRNFPSFDDLNITVLKTLSRLTTLTIHIQTIPEGFMFPELKVFKIRWGSRRRLRVKEKLINAFLSQVEGFNYLGLCGEFGGGSNITISSLVCMKPLMPRTNFLYLDSLEELKNINPCLLLGGLDALKILVIVNCPSFAYLMNAEEVLGRYALLPELEGLCFEDLDTFKALCNGELPSGTSLSMRKLKYLTFFRCPELLNIFTLPNPQQEFEQLQVVEEKGMKNISKGPTELLHLPKLQIVCINGCQKLKVIFPASIARGLEQLKELELEDCDQLEAVIAEREEEEKRIDKVVFSQLISIRLYKLYNLKAFCMDNLPLKWPTLEELSVDSCPKMKTFAASDGNQITPKLKEIKINTNYIEFDGTNLNTIMKYHNKEEIQAMNN</sequence>
<dbReference type="AlphaFoldDB" id="A0A2C9U8K8"/>
<evidence type="ECO:0000313" key="2">
    <source>
        <dbReference type="Proteomes" id="UP000091857"/>
    </source>
</evidence>
<dbReference type="EMBL" id="CM004402">
    <property type="protein sequence ID" value="OAY25948.2"/>
    <property type="molecule type" value="Genomic_DNA"/>
</dbReference>
<organism evidence="1 2">
    <name type="scientific">Manihot esculenta</name>
    <name type="common">Cassava</name>
    <name type="synonym">Jatropha manihot</name>
    <dbReference type="NCBI Taxonomy" id="3983"/>
    <lineage>
        <taxon>Eukaryota</taxon>
        <taxon>Viridiplantae</taxon>
        <taxon>Streptophyta</taxon>
        <taxon>Embryophyta</taxon>
        <taxon>Tracheophyta</taxon>
        <taxon>Spermatophyta</taxon>
        <taxon>Magnoliopsida</taxon>
        <taxon>eudicotyledons</taxon>
        <taxon>Gunneridae</taxon>
        <taxon>Pentapetalae</taxon>
        <taxon>rosids</taxon>
        <taxon>fabids</taxon>
        <taxon>Malpighiales</taxon>
        <taxon>Euphorbiaceae</taxon>
        <taxon>Crotonoideae</taxon>
        <taxon>Manihoteae</taxon>
        <taxon>Manihot</taxon>
    </lineage>
</organism>
<evidence type="ECO:0000313" key="1">
    <source>
        <dbReference type="EMBL" id="OAY25948.2"/>
    </source>
</evidence>